<dbReference type="AlphaFoldDB" id="A0A917IB31"/>
<dbReference type="EMBL" id="BMES01000003">
    <property type="protein sequence ID" value="GGH32368.1"/>
    <property type="molecule type" value="Genomic_DNA"/>
</dbReference>
<proteinExistence type="predicted"/>
<evidence type="ECO:0000313" key="2">
    <source>
        <dbReference type="EMBL" id="GGH32368.1"/>
    </source>
</evidence>
<protein>
    <submittedName>
        <fullName evidence="2">Uncharacterized protein</fullName>
    </submittedName>
</protein>
<name>A0A917IB31_9HYPH</name>
<comment type="caution">
    <text evidence="2">The sequence shown here is derived from an EMBL/GenBank/DDBJ whole genome shotgun (WGS) entry which is preliminary data.</text>
</comment>
<reference evidence="2" key="2">
    <citation type="submission" date="2020-09" db="EMBL/GenBank/DDBJ databases">
        <authorList>
            <person name="Sun Q."/>
            <person name="Zhou Y."/>
        </authorList>
    </citation>
    <scope>NUCLEOTIDE SEQUENCE</scope>
    <source>
        <strain evidence="2">CGMCC 1.12214</strain>
    </source>
</reference>
<organism evidence="2 3">
    <name type="scientific">Alsobacter metallidurans</name>
    <dbReference type="NCBI Taxonomy" id="340221"/>
    <lineage>
        <taxon>Bacteria</taxon>
        <taxon>Pseudomonadati</taxon>
        <taxon>Pseudomonadota</taxon>
        <taxon>Alphaproteobacteria</taxon>
        <taxon>Hyphomicrobiales</taxon>
        <taxon>Alsobacteraceae</taxon>
        <taxon>Alsobacter</taxon>
    </lineage>
</organism>
<sequence length="71" mass="7646">METDSAERRDSAGRAARRADAGFVAQLLALRAGLPAQRLKRRAAPETGAAAYETSLSRKRPLARPDLDIIA</sequence>
<evidence type="ECO:0000256" key="1">
    <source>
        <dbReference type="SAM" id="MobiDB-lite"/>
    </source>
</evidence>
<accession>A0A917IB31</accession>
<feature type="region of interest" description="Disordered" evidence="1">
    <location>
        <begin position="38"/>
        <end position="59"/>
    </location>
</feature>
<reference evidence="2" key="1">
    <citation type="journal article" date="2014" name="Int. J. Syst. Evol. Microbiol.">
        <title>Complete genome sequence of Corynebacterium casei LMG S-19264T (=DSM 44701T), isolated from a smear-ripened cheese.</title>
        <authorList>
            <consortium name="US DOE Joint Genome Institute (JGI-PGF)"/>
            <person name="Walter F."/>
            <person name="Albersmeier A."/>
            <person name="Kalinowski J."/>
            <person name="Ruckert C."/>
        </authorList>
    </citation>
    <scope>NUCLEOTIDE SEQUENCE</scope>
    <source>
        <strain evidence="2">CGMCC 1.12214</strain>
    </source>
</reference>
<keyword evidence="3" id="KW-1185">Reference proteome</keyword>
<dbReference type="Proteomes" id="UP000603912">
    <property type="component" value="Unassembled WGS sequence"/>
</dbReference>
<gene>
    <name evidence="2" type="ORF">GCM10007036_44190</name>
</gene>
<evidence type="ECO:0000313" key="3">
    <source>
        <dbReference type="Proteomes" id="UP000603912"/>
    </source>
</evidence>